<comment type="caution">
    <text evidence="2">The sequence shown here is derived from an EMBL/GenBank/DDBJ whole genome shotgun (WGS) entry which is preliminary data.</text>
</comment>
<dbReference type="AlphaFoldDB" id="A0A9D3WT76"/>
<protein>
    <submittedName>
        <fullName evidence="2">Uncharacterized protein</fullName>
    </submittedName>
</protein>
<keyword evidence="3" id="KW-1185">Reference proteome</keyword>
<proteinExistence type="predicted"/>
<evidence type="ECO:0000313" key="3">
    <source>
        <dbReference type="Proteomes" id="UP000827986"/>
    </source>
</evidence>
<gene>
    <name evidence="2" type="ORF">KIL84_000764</name>
</gene>
<evidence type="ECO:0000256" key="1">
    <source>
        <dbReference type="SAM" id="MobiDB-lite"/>
    </source>
</evidence>
<feature type="region of interest" description="Disordered" evidence="1">
    <location>
        <begin position="1"/>
        <end position="34"/>
    </location>
</feature>
<dbReference type="Proteomes" id="UP000827986">
    <property type="component" value="Unassembled WGS sequence"/>
</dbReference>
<name>A0A9D3WT76_9SAUR</name>
<dbReference type="EMBL" id="JAHDVG010000484">
    <property type="protein sequence ID" value="KAH1169779.1"/>
    <property type="molecule type" value="Genomic_DNA"/>
</dbReference>
<organism evidence="2 3">
    <name type="scientific">Mauremys mutica</name>
    <name type="common">yellowpond turtle</name>
    <dbReference type="NCBI Taxonomy" id="74926"/>
    <lineage>
        <taxon>Eukaryota</taxon>
        <taxon>Metazoa</taxon>
        <taxon>Chordata</taxon>
        <taxon>Craniata</taxon>
        <taxon>Vertebrata</taxon>
        <taxon>Euteleostomi</taxon>
        <taxon>Archelosauria</taxon>
        <taxon>Testudinata</taxon>
        <taxon>Testudines</taxon>
        <taxon>Cryptodira</taxon>
        <taxon>Durocryptodira</taxon>
        <taxon>Testudinoidea</taxon>
        <taxon>Geoemydidae</taxon>
        <taxon>Geoemydinae</taxon>
        <taxon>Mauremys</taxon>
    </lineage>
</organism>
<evidence type="ECO:0000313" key="2">
    <source>
        <dbReference type="EMBL" id="KAH1169779.1"/>
    </source>
</evidence>
<accession>A0A9D3WT76</accession>
<sequence>MVTVEDGAGEAGHLNTRADPSPPQLRGRDPSSCPCPVVAEAEVPPPLLISAFARSNSAGSRIPALPPLSSPSVAGVELCRAPRSSPAGRGKPGTRALPGRFPPPPSAAAAGEEEGAALGSGAEICQAGSRGRAAREPPRPVLARKLQIVPAARGGSCGSPQERAWQRCGGVAPRDTGVEVAVAQAGRRPLLLCLLFV</sequence>
<feature type="region of interest" description="Disordered" evidence="1">
    <location>
        <begin position="81"/>
        <end position="115"/>
    </location>
</feature>
<reference evidence="2" key="1">
    <citation type="submission" date="2021-09" db="EMBL/GenBank/DDBJ databases">
        <title>The genome of Mauremys mutica provides insights into the evolution of semi-aquatic lifestyle.</title>
        <authorList>
            <person name="Gong S."/>
            <person name="Gao Y."/>
        </authorList>
    </citation>
    <scope>NUCLEOTIDE SEQUENCE</scope>
    <source>
        <strain evidence="2">MM-2020</strain>
        <tissue evidence="2">Muscle</tissue>
    </source>
</reference>